<evidence type="ECO:0000313" key="2">
    <source>
        <dbReference type="EMBL" id="ABG57887.1"/>
    </source>
</evidence>
<proteinExistence type="predicted"/>
<feature type="domain" description="Putative zinc-finger" evidence="1">
    <location>
        <begin position="23"/>
        <end position="56"/>
    </location>
</feature>
<name>A0A6N4SNR0_CYTH3</name>
<dbReference type="Pfam" id="PF13490">
    <property type="entry name" value="zf-HC2"/>
    <property type="match status" value="1"/>
</dbReference>
<evidence type="ECO:0000313" key="3">
    <source>
        <dbReference type="Proteomes" id="UP000001822"/>
    </source>
</evidence>
<accession>A0A6N4SNR0</accession>
<dbReference type="Proteomes" id="UP000001822">
    <property type="component" value="Chromosome"/>
</dbReference>
<protein>
    <recommendedName>
        <fullName evidence="1">Putative zinc-finger domain-containing protein</fullName>
    </recommendedName>
</protein>
<dbReference type="InterPro" id="IPR027383">
    <property type="entry name" value="Znf_put"/>
</dbReference>
<evidence type="ECO:0000259" key="1">
    <source>
        <dbReference type="Pfam" id="PF13490"/>
    </source>
</evidence>
<dbReference type="AlphaFoldDB" id="A0A6N4SNR0"/>
<reference evidence="2 3" key="1">
    <citation type="journal article" date="2007" name="Appl. Environ. Microbiol.">
        <title>Genome sequence of the cellulolytic gliding bacterium Cytophaga hutchinsonii.</title>
        <authorList>
            <person name="Xie G."/>
            <person name="Bruce D.C."/>
            <person name="Challacombe J.F."/>
            <person name="Chertkov O."/>
            <person name="Detter J.C."/>
            <person name="Gilna P."/>
            <person name="Han C.S."/>
            <person name="Lucas S."/>
            <person name="Misra M."/>
            <person name="Myers G.L."/>
            <person name="Richardson P."/>
            <person name="Tapia R."/>
            <person name="Thayer N."/>
            <person name="Thompson L.S."/>
            <person name="Brettin T.S."/>
            <person name="Henrissat B."/>
            <person name="Wilson D.B."/>
            <person name="McBride M.J."/>
        </authorList>
    </citation>
    <scope>NUCLEOTIDE SEQUENCE [LARGE SCALE GENOMIC DNA]</scope>
    <source>
        <strain evidence="3">ATCC 33406 / DSM 1761 / CIP 103989 / NBRC 15051 / NCIMB 9469 / D465</strain>
    </source>
</reference>
<dbReference type="OrthoDB" id="965693at2"/>
<organism evidence="2 3">
    <name type="scientific">Cytophaga hutchinsonii (strain ATCC 33406 / DSM 1761 / CIP 103989 / NBRC 15051 / NCIMB 9469 / D465)</name>
    <dbReference type="NCBI Taxonomy" id="269798"/>
    <lineage>
        <taxon>Bacteria</taxon>
        <taxon>Pseudomonadati</taxon>
        <taxon>Bacteroidota</taxon>
        <taxon>Cytophagia</taxon>
        <taxon>Cytophagales</taxon>
        <taxon>Cytophagaceae</taxon>
        <taxon>Cytophaga</taxon>
    </lineage>
</organism>
<dbReference type="KEGG" id="chu:CHU_0600"/>
<sequence length="95" mass="11084">MIDFIKEVVNKLVGKKTEQRYCCKDCLCRLNTVLDGEATKEEMLYLQEHIDQCSPCYDHYNIEKAVKEVIKHKLEQRPVPANLIESIRGNINKNC</sequence>
<dbReference type="RefSeq" id="WP_011584003.1">
    <property type="nucleotide sequence ID" value="NC_008255.1"/>
</dbReference>
<keyword evidence="3" id="KW-1185">Reference proteome</keyword>
<dbReference type="EMBL" id="CP000383">
    <property type="protein sequence ID" value="ABG57887.1"/>
    <property type="molecule type" value="Genomic_DNA"/>
</dbReference>
<gene>
    <name evidence="2" type="ordered locus">CHU_0600</name>
</gene>